<dbReference type="Proteomes" id="UP000568380">
    <property type="component" value="Unassembled WGS sequence"/>
</dbReference>
<evidence type="ECO:0008006" key="3">
    <source>
        <dbReference type="Google" id="ProtNLM"/>
    </source>
</evidence>
<sequence length="339" mass="35411">MTGGYARHTLSPADLAGLGAGEVPPALADTLKRAIASRNIALLESVRRQSGSAAIDDLWRRLGAHPGQALDVLISPQLGAWADDALRFGSGDTGVLLAALERERGPVALDGPRPLRLRFETGEPLRGHFGLAVAERPGPADWTELCRQAYRLLRARHPRVAAAMAELVTTVVPVVPPAPPETFSATSGAAFGAVALSAPADAAELAATFTHELQHQVLGAADEIVALTVPGHPGRFAVHWRDGERDASATLQGIFAHVAVVEFHRAEWLAGPLEERPGHAAAFALWRLATGRAMEQLGRSGALTPAGAALARPLEARIRAALAEPVPAPAARAAEAALA</sequence>
<evidence type="ECO:0000313" key="2">
    <source>
        <dbReference type="Proteomes" id="UP000568380"/>
    </source>
</evidence>
<organism evidence="1 2">
    <name type="scientific">Nonomuraea endophytica</name>
    <dbReference type="NCBI Taxonomy" id="714136"/>
    <lineage>
        <taxon>Bacteria</taxon>
        <taxon>Bacillati</taxon>
        <taxon>Actinomycetota</taxon>
        <taxon>Actinomycetes</taxon>
        <taxon>Streptosporangiales</taxon>
        <taxon>Streptosporangiaceae</taxon>
        <taxon>Nonomuraea</taxon>
    </lineage>
</organism>
<accession>A0A7W8AEA4</accession>
<proteinExistence type="predicted"/>
<dbReference type="AlphaFoldDB" id="A0A7W8AEA4"/>
<reference evidence="1 2" key="1">
    <citation type="submission" date="2020-08" db="EMBL/GenBank/DDBJ databases">
        <title>Genomic Encyclopedia of Type Strains, Phase IV (KMG-IV): sequencing the most valuable type-strain genomes for metagenomic binning, comparative biology and taxonomic classification.</title>
        <authorList>
            <person name="Goeker M."/>
        </authorList>
    </citation>
    <scope>NUCLEOTIDE SEQUENCE [LARGE SCALE GENOMIC DNA]</scope>
    <source>
        <strain evidence="1 2">DSM 45385</strain>
    </source>
</reference>
<name>A0A7W8AEA4_9ACTN</name>
<dbReference type="RefSeq" id="WP_184974783.1">
    <property type="nucleotide sequence ID" value="NZ_JACHIN010000024.1"/>
</dbReference>
<evidence type="ECO:0000313" key="1">
    <source>
        <dbReference type="EMBL" id="MBB5084584.1"/>
    </source>
</evidence>
<keyword evidence="2" id="KW-1185">Reference proteome</keyword>
<gene>
    <name evidence="1" type="ORF">HNR40_010093</name>
</gene>
<dbReference type="InterPro" id="IPR026337">
    <property type="entry name" value="AKG_HExxH"/>
</dbReference>
<dbReference type="EMBL" id="JACHIN010000024">
    <property type="protein sequence ID" value="MBB5084584.1"/>
    <property type="molecule type" value="Genomic_DNA"/>
</dbReference>
<protein>
    <recommendedName>
        <fullName evidence="3">HEXXH motif domain-containing protein</fullName>
    </recommendedName>
</protein>
<dbReference type="NCBIfam" id="TIGR04267">
    <property type="entry name" value="mod_HExxH"/>
    <property type="match status" value="1"/>
</dbReference>
<comment type="caution">
    <text evidence="1">The sequence shown here is derived from an EMBL/GenBank/DDBJ whole genome shotgun (WGS) entry which is preliminary data.</text>
</comment>